<dbReference type="AlphaFoldDB" id="A0ABC9XLM9"/>
<gene>
    <name evidence="1" type="ORF">GRJ2_002288500</name>
</gene>
<reference evidence="1 2" key="1">
    <citation type="submission" date="2024-06" db="EMBL/GenBank/DDBJ databases">
        <title>The draft genome of Grus japonensis, version 3.</title>
        <authorList>
            <person name="Nabeshima K."/>
            <person name="Suzuki S."/>
            <person name="Onuma M."/>
        </authorList>
    </citation>
    <scope>NUCLEOTIDE SEQUENCE [LARGE SCALE GENOMIC DNA]</scope>
    <source>
        <strain evidence="1 2">451A</strain>
    </source>
</reference>
<sequence>MGFGGEEQTQEEKSLLTKDKPLDEAAILIPNLLNSRENRTRVSLRQVLQVGGATDVFGGAERMPHADGHWLINTSVRLRRLMKLLTHRTAAIAAQQEYQRFVF</sequence>
<protein>
    <submittedName>
        <fullName evidence="1">Uncharacterized protein</fullName>
    </submittedName>
</protein>
<keyword evidence="2" id="KW-1185">Reference proteome</keyword>
<organism evidence="1 2">
    <name type="scientific">Grus japonensis</name>
    <name type="common">Japanese crane</name>
    <name type="synonym">Red-crowned crane</name>
    <dbReference type="NCBI Taxonomy" id="30415"/>
    <lineage>
        <taxon>Eukaryota</taxon>
        <taxon>Metazoa</taxon>
        <taxon>Chordata</taxon>
        <taxon>Craniata</taxon>
        <taxon>Vertebrata</taxon>
        <taxon>Euteleostomi</taxon>
        <taxon>Archelosauria</taxon>
        <taxon>Archosauria</taxon>
        <taxon>Dinosauria</taxon>
        <taxon>Saurischia</taxon>
        <taxon>Theropoda</taxon>
        <taxon>Coelurosauria</taxon>
        <taxon>Aves</taxon>
        <taxon>Neognathae</taxon>
        <taxon>Neoaves</taxon>
        <taxon>Gruiformes</taxon>
        <taxon>Gruidae</taxon>
        <taxon>Grus</taxon>
    </lineage>
</organism>
<comment type="caution">
    <text evidence="1">The sequence shown here is derived from an EMBL/GenBank/DDBJ whole genome shotgun (WGS) entry which is preliminary data.</text>
</comment>
<dbReference type="Proteomes" id="UP001623348">
    <property type="component" value="Unassembled WGS sequence"/>
</dbReference>
<name>A0ABC9XLM9_GRUJA</name>
<accession>A0ABC9XLM9</accession>
<evidence type="ECO:0000313" key="2">
    <source>
        <dbReference type="Proteomes" id="UP001623348"/>
    </source>
</evidence>
<evidence type="ECO:0000313" key="1">
    <source>
        <dbReference type="EMBL" id="GAB0198231.1"/>
    </source>
</evidence>
<proteinExistence type="predicted"/>
<dbReference type="EMBL" id="BAAFJT010000019">
    <property type="protein sequence ID" value="GAB0198231.1"/>
    <property type="molecule type" value="Genomic_DNA"/>
</dbReference>